<dbReference type="GO" id="GO:0003824">
    <property type="term" value="F:catalytic activity"/>
    <property type="evidence" value="ECO:0007669"/>
    <property type="project" value="UniProtKB-ARBA"/>
</dbReference>
<dbReference type="AlphaFoldDB" id="A0AA90SRJ7"/>
<dbReference type="PANTHER" id="PTHR42964:SF1">
    <property type="entry name" value="POLYKETIDE BIOSYNTHESIS ENOYL-COA HYDRATASE PKSH-RELATED"/>
    <property type="match status" value="1"/>
</dbReference>
<name>A0AA90SRJ7_9ACTN</name>
<dbReference type="CDD" id="cd06558">
    <property type="entry name" value="crotonase-like"/>
    <property type="match status" value="1"/>
</dbReference>
<gene>
    <name evidence="2" type="ORF">Q7X28_13970</name>
</gene>
<reference evidence="2" key="1">
    <citation type="submission" date="2023-08" db="EMBL/GenBank/DDBJ databases">
        <title>The draft genome of Tsukamurella strandjordii strain 050030.</title>
        <authorList>
            <person name="Zhao F."/>
            <person name="Feng Y."/>
            <person name="Zong Z."/>
        </authorList>
    </citation>
    <scope>NUCLEOTIDE SEQUENCE</scope>
    <source>
        <strain evidence="2">050030</strain>
    </source>
</reference>
<organism evidence="2 3">
    <name type="scientific">Tsukamurella strandjordii</name>
    <dbReference type="NCBI Taxonomy" id="147577"/>
    <lineage>
        <taxon>Bacteria</taxon>
        <taxon>Bacillati</taxon>
        <taxon>Actinomycetota</taxon>
        <taxon>Actinomycetes</taxon>
        <taxon>Mycobacteriales</taxon>
        <taxon>Tsukamurellaceae</taxon>
        <taxon>Tsukamurella</taxon>
    </lineage>
</organism>
<dbReference type="Gene3D" id="3.90.226.10">
    <property type="entry name" value="2-enoyl-CoA Hydratase, Chain A, domain 1"/>
    <property type="match status" value="1"/>
</dbReference>
<comment type="caution">
    <text evidence="2">The sequence shown here is derived from an EMBL/GenBank/DDBJ whole genome shotgun (WGS) entry which is preliminary data.</text>
</comment>
<evidence type="ECO:0000313" key="3">
    <source>
        <dbReference type="Proteomes" id="UP001178281"/>
    </source>
</evidence>
<dbReference type="NCBIfam" id="NF005879">
    <property type="entry name" value="PRK07827.1"/>
    <property type="match status" value="1"/>
</dbReference>
<accession>A0AA90SRJ7</accession>
<dbReference type="InterPro" id="IPR014748">
    <property type="entry name" value="Enoyl-CoA_hydra_C"/>
</dbReference>
<dbReference type="RefSeq" id="WP_220656009.1">
    <property type="nucleotide sequence ID" value="NZ_CBCSFC010000010.1"/>
</dbReference>
<dbReference type="InterPro" id="IPR001753">
    <property type="entry name" value="Enoyl-CoA_hydra/iso"/>
</dbReference>
<dbReference type="SUPFAM" id="SSF52096">
    <property type="entry name" value="ClpP/crotonase"/>
    <property type="match status" value="1"/>
</dbReference>
<dbReference type="Pfam" id="PF00378">
    <property type="entry name" value="ECH_1"/>
    <property type="match status" value="1"/>
</dbReference>
<dbReference type="InterPro" id="IPR029045">
    <property type="entry name" value="ClpP/crotonase-like_dom_sf"/>
</dbReference>
<evidence type="ECO:0000256" key="1">
    <source>
        <dbReference type="ARBA" id="ARBA00005254"/>
    </source>
</evidence>
<evidence type="ECO:0000313" key="2">
    <source>
        <dbReference type="EMBL" id="MDP0399036.1"/>
    </source>
</evidence>
<proteinExistence type="inferred from homology"/>
<protein>
    <submittedName>
        <fullName evidence="2">Enoyl-CoA hydratase family protein</fullName>
    </submittedName>
</protein>
<dbReference type="PANTHER" id="PTHR42964">
    <property type="entry name" value="ENOYL-COA HYDRATASE"/>
    <property type="match status" value="1"/>
</dbReference>
<comment type="similarity">
    <text evidence="1">Belongs to the enoyl-CoA hydratase/isomerase family.</text>
</comment>
<sequence>MTERSEGAPLVRYEARDGAAHLTIDSPHNRNAISQRLLTDLRAGIDRAGIDDTVRAVVITHTGGTFCAGADLKEAAADGAGADPKSRTLAMIEAMRGVIESPKPVIAQVNGHVRAGGFGLIGSCDFVFAGPESTFAVTETRIGVAPAMVSLVLLPHLPSRVASSLLLTGRKFDAAEAAGHGLITAAVDDPEAAVAAQLAELRLCSPQGLRETKQILWHDVLASFDTRAEALADQSARLFGSPESVEGITAFLQKRAPSWAEPVAAH</sequence>
<dbReference type="Gene3D" id="1.10.12.10">
    <property type="entry name" value="Lyase 2-enoyl-coa Hydratase, Chain A, domain 2"/>
    <property type="match status" value="1"/>
</dbReference>
<dbReference type="InterPro" id="IPR051683">
    <property type="entry name" value="Enoyl-CoA_Hydratase/Isomerase"/>
</dbReference>
<keyword evidence="3" id="KW-1185">Reference proteome</keyword>
<dbReference type="EMBL" id="JAUTIX010000005">
    <property type="protein sequence ID" value="MDP0399036.1"/>
    <property type="molecule type" value="Genomic_DNA"/>
</dbReference>
<dbReference type="Proteomes" id="UP001178281">
    <property type="component" value="Unassembled WGS sequence"/>
</dbReference>